<evidence type="ECO:0000256" key="1">
    <source>
        <dbReference type="SAM" id="Coils"/>
    </source>
</evidence>
<keyword evidence="1" id="KW-0175">Coiled coil</keyword>
<feature type="chain" id="PRO_5023092484" evidence="3">
    <location>
        <begin position="24"/>
        <end position="293"/>
    </location>
</feature>
<dbReference type="Proteomes" id="UP000316726">
    <property type="component" value="Chromosome 18"/>
</dbReference>
<proteinExistence type="predicted"/>
<evidence type="ECO:0000313" key="4">
    <source>
        <dbReference type="EMBL" id="QDZ25667.1"/>
    </source>
</evidence>
<dbReference type="EMBL" id="CP031051">
    <property type="protein sequence ID" value="QDZ25667.1"/>
    <property type="molecule type" value="Genomic_DNA"/>
</dbReference>
<reference evidence="4 5" key="1">
    <citation type="submission" date="2018-07" db="EMBL/GenBank/DDBJ databases">
        <title>The complete nuclear genome of the prasinophyte Chloropicon primus (CCMP1205).</title>
        <authorList>
            <person name="Pombert J.-F."/>
            <person name="Otis C."/>
            <person name="Turmel M."/>
            <person name="Lemieux C."/>
        </authorList>
    </citation>
    <scope>NUCLEOTIDE SEQUENCE [LARGE SCALE GENOMIC DNA]</scope>
    <source>
        <strain evidence="4 5">CCMP1205</strain>
    </source>
</reference>
<dbReference type="AlphaFoldDB" id="A0A5B8MYM0"/>
<feature type="coiled-coil region" evidence="1">
    <location>
        <begin position="118"/>
        <end position="152"/>
    </location>
</feature>
<organism evidence="4 5">
    <name type="scientific">Chloropicon primus</name>
    <dbReference type="NCBI Taxonomy" id="1764295"/>
    <lineage>
        <taxon>Eukaryota</taxon>
        <taxon>Viridiplantae</taxon>
        <taxon>Chlorophyta</taxon>
        <taxon>Chloropicophyceae</taxon>
        <taxon>Chloropicales</taxon>
        <taxon>Chloropicaceae</taxon>
        <taxon>Chloropicon</taxon>
    </lineage>
</organism>
<feature type="compositionally biased region" description="Basic residues" evidence="2">
    <location>
        <begin position="266"/>
        <end position="284"/>
    </location>
</feature>
<accession>A0A5B8MYM0</accession>
<protein>
    <submittedName>
        <fullName evidence="4">Uncharacterized protein</fullName>
    </submittedName>
</protein>
<evidence type="ECO:0000256" key="3">
    <source>
        <dbReference type="SAM" id="SignalP"/>
    </source>
</evidence>
<feature type="signal peptide" evidence="3">
    <location>
        <begin position="1"/>
        <end position="23"/>
    </location>
</feature>
<feature type="region of interest" description="Disordered" evidence="2">
    <location>
        <begin position="238"/>
        <end position="293"/>
    </location>
</feature>
<evidence type="ECO:0000313" key="5">
    <source>
        <dbReference type="Proteomes" id="UP000316726"/>
    </source>
</evidence>
<name>A0A5B8MYM0_9CHLO</name>
<gene>
    <name evidence="4" type="ORF">A3770_18p81850</name>
</gene>
<sequence length="293" mass="32344">MDRGGILVVLAAILGLLIPTCVAQSDPKPPGTGISIFDVANVDLKHCNRSLVNMVKAADKVVQVEQKRGQECERKLALVRREREGRERELVTSIALLERRLGDAKAAEREGAEAILGLREAQRSTDALAKDREALESKVKSLERMETHLRIRYEDRINKLERKVEQRTWLAWELGATAAVVIAVALAQRCRRGKEEGARTKAVTTTTTAGAGAASMAATAATLASEVSTLRTAVLAMREAGEEGEEVSSSAARGKEEEEEEEGVLKQRKQRNRNRKRKKKKKKNWNNNNNSKG</sequence>
<keyword evidence="5" id="KW-1185">Reference proteome</keyword>
<evidence type="ECO:0000256" key="2">
    <source>
        <dbReference type="SAM" id="MobiDB-lite"/>
    </source>
</evidence>
<keyword evidence="3" id="KW-0732">Signal</keyword>